<keyword evidence="2" id="KW-1185">Reference proteome</keyword>
<protein>
    <submittedName>
        <fullName evidence="1">Uncharacterized protein</fullName>
    </submittedName>
</protein>
<sequence>MCGMVWDMTWNEALGMTWNKAHTASGRARLAWAGKRIASGTARLIWAGAQWLLAGAYMASTMAHGEFNKKSISLYTILRSSRLAGSQRAPFLRRFLLRLNFNAFFEVISYQSNF</sequence>
<organism evidence="1 2">
    <name type="scientific">Kingdonia uniflora</name>
    <dbReference type="NCBI Taxonomy" id="39325"/>
    <lineage>
        <taxon>Eukaryota</taxon>
        <taxon>Viridiplantae</taxon>
        <taxon>Streptophyta</taxon>
        <taxon>Embryophyta</taxon>
        <taxon>Tracheophyta</taxon>
        <taxon>Spermatophyta</taxon>
        <taxon>Magnoliopsida</taxon>
        <taxon>Ranunculales</taxon>
        <taxon>Circaeasteraceae</taxon>
        <taxon>Kingdonia</taxon>
    </lineage>
</organism>
<accession>A0A7J7KZE3</accession>
<evidence type="ECO:0000313" key="2">
    <source>
        <dbReference type="Proteomes" id="UP000541444"/>
    </source>
</evidence>
<dbReference type="EMBL" id="JACGCM010002779">
    <property type="protein sequence ID" value="KAF6135745.1"/>
    <property type="molecule type" value="Genomic_DNA"/>
</dbReference>
<evidence type="ECO:0000313" key="1">
    <source>
        <dbReference type="EMBL" id="KAF6135745.1"/>
    </source>
</evidence>
<gene>
    <name evidence="1" type="ORF">GIB67_028601</name>
</gene>
<reference evidence="1 2" key="1">
    <citation type="journal article" date="2020" name="IScience">
        <title>Genome Sequencing of the Endangered Kingdonia uniflora (Circaeasteraceae, Ranunculales) Reveals Potential Mechanisms of Evolutionary Specialization.</title>
        <authorList>
            <person name="Sun Y."/>
            <person name="Deng T."/>
            <person name="Zhang A."/>
            <person name="Moore M.J."/>
            <person name="Landis J.B."/>
            <person name="Lin N."/>
            <person name="Zhang H."/>
            <person name="Zhang X."/>
            <person name="Huang J."/>
            <person name="Zhang X."/>
            <person name="Sun H."/>
            <person name="Wang H."/>
        </authorList>
    </citation>
    <scope>NUCLEOTIDE SEQUENCE [LARGE SCALE GENOMIC DNA]</scope>
    <source>
        <strain evidence="1">TB1705</strain>
        <tissue evidence="1">Leaf</tissue>
    </source>
</reference>
<proteinExistence type="predicted"/>
<comment type="caution">
    <text evidence="1">The sequence shown here is derived from an EMBL/GenBank/DDBJ whole genome shotgun (WGS) entry which is preliminary data.</text>
</comment>
<name>A0A7J7KZE3_9MAGN</name>
<dbReference type="Proteomes" id="UP000541444">
    <property type="component" value="Unassembled WGS sequence"/>
</dbReference>
<dbReference type="AlphaFoldDB" id="A0A7J7KZE3"/>